<name>A0A6P1W8Y7_9BACT</name>
<organism evidence="1 2">
    <name type="scientific">Spirosoma endbachense</name>
    <dbReference type="NCBI Taxonomy" id="2666025"/>
    <lineage>
        <taxon>Bacteria</taxon>
        <taxon>Pseudomonadati</taxon>
        <taxon>Bacteroidota</taxon>
        <taxon>Cytophagia</taxon>
        <taxon>Cytophagales</taxon>
        <taxon>Cytophagaceae</taxon>
        <taxon>Spirosoma</taxon>
    </lineage>
</organism>
<accession>A0A6P1W8Y7</accession>
<dbReference type="Proteomes" id="UP000464577">
    <property type="component" value="Chromosome"/>
</dbReference>
<gene>
    <name evidence="1" type="ORF">GJR95_41030</name>
</gene>
<sequence length="665" mass="74069">MRWLLGFLLLLLIGWLIFDTSPAEAKWKAIEEELKRGTIGKLSLEESDLLQQTLTWIIPQAGIKGPIIINNKPQPGHLHVYVTTPDAMSSTGCARGNAIYNAELDAIFIDQQILYPKEIPMLGEKSPNALLSLKDFTFVPVYLRFILLHELGHRQLHRRSSGFFDVGSSSRKAEKEADNFAVNTLKKAYQADLSTGGHLVGEGAAEFIQMEDSNLSVSERVWVDLVSSVANMSQALMFSDSDFSSFYEDTAHPNFIKRAMDILDAAVAAPENSSALKAHAAIYRRNLDRMQHLAQSDYAEIQLTEGVQKVTFDAEHLLSMTNRGHIFSVSLDEVQKAISAKNHTVRRQRPTINGPYQSVDEDEAYHSEMWVHPKSGPIIIRPDYKTFEVNAVTIQNNQFIASPTLTRQLRKDGYRAEAYTSPQPATVALLKSVVAQNEQFIIVRNGLVTNRIRTATIKQACAKRFNLVSVNIEVGTVTDSLAYLTIFDGQGIPEHIVGVAQLDLYAGKIRSLNPLLFRDKEGYEMPSIANDKLVVVPRNGEPLYVLLTRNRIHFIASILSTTRPIEPLSDQPFLFDSVLTERHKTGNIMGHFDPQLTSATLLPSGQILVIFANDSAYLLDVHTGKTAIVFSPGTAVQVSVSNQGFTAFFIPNGRKIYVIKPNPYF</sequence>
<dbReference type="AlphaFoldDB" id="A0A6P1W8Y7"/>
<protein>
    <submittedName>
        <fullName evidence="1">Uncharacterized protein</fullName>
    </submittedName>
</protein>
<dbReference type="KEGG" id="senf:GJR95_41030"/>
<keyword evidence="2" id="KW-1185">Reference proteome</keyword>
<reference evidence="1 2" key="1">
    <citation type="submission" date="2019-11" db="EMBL/GenBank/DDBJ databases">
        <title>Spirosoma endbachense sp. nov., isolated from a natural salt meadow.</title>
        <authorList>
            <person name="Rojas J."/>
            <person name="Ambika Manirajan B."/>
            <person name="Ratering S."/>
            <person name="Suarez C."/>
            <person name="Geissler-Plaum R."/>
            <person name="Schnell S."/>
        </authorList>
    </citation>
    <scope>NUCLEOTIDE SEQUENCE [LARGE SCALE GENOMIC DNA]</scope>
    <source>
        <strain evidence="1 2">I-24</strain>
    </source>
</reference>
<dbReference type="EMBL" id="CP045997">
    <property type="protein sequence ID" value="QHW01029.1"/>
    <property type="molecule type" value="Genomic_DNA"/>
</dbReference>
<dbReference type="RefSeq" id="WP_162391422.1">
    <property type="nucleotide sequence ID" value="NZ_CP045997.1"/>
</dbReference>
<evidence type="ECO:0000313" key="2">
    <source>
        <dbReference type="Proteomes" id="UP000464577"/>
    </source>
</evidence>
<evidence type="ECO:0000313" key="1">
    <source>
        <dbReference type="EMBL" id="QHW01029.1"/>
    </source>
</evidence>
<proteinExistence type="predicted"/>